<dbReference type="Proteomes" id="UP001054837">
    <property type="component" value="Unassembled WGS sequence"/>
</dbReference>
<sequence length="103" mass="11925">MVQKPPLYYSSFHFPLSWLLQSNQQSAKANEIATQQFSKNKQMPTKRYNLGEHCLHQKVSFRSLNACVLITVSTSQSLRHQINERGIVKPYTPMQLMMLSARL</sequence>
<protein>
    <submittedName>
        <fullName evidence="1">Uncharacterized protein</fullName>
    </submittedName>
</protein>
<accession>A0AAV4PU82</accession>
<name>A0AAV4PU82_9ARAC</name>
<evidence type="ECO:0000313" key="1">
    <source>
        <dbReference type="EMBL" id="GIX99416.1"/>
    </source>
</evidence>
<comment type="caution">
    <text evidence="1">The sequence shown here is derived from an EMBL/GenBank/DDBJ whole genome shotgun (WGS) entry which is preliminary data.</text>
</comment>
<reference evidence="1 2" key="1">
    <citation type="submission" date="2021-06" db="EMBL/GenBank/DDBJ databases">
        <title>Caerostris darwini draft genome.</title>
        <authorList>
            <person name="Kono N."/>
            <person name="Arakawa K."/>
        </authorList>
    </citation>
    <scope>NUCLEOTIDE SEQUENCE [LARGE SCALE GENOMIC DNA]</scope>
</reference>
<organism evidence="1 2">
    <name type="scientific">Caerostris darwini</name>
    <dbReference type="NCBI Taxonomy" id="1538125"/>
    <lineage>
        <taxon>Eukaryota</taxon>
        <taxon>Metazoa</taxon>
        <taxon>Ecdysozoa</taxon>
        <taxon>Arthropoda</taxon>
        <taxon>Chelicerata</taxon>
        <taxon>Arachnida</taxon>
        <taxon>Araneae</taxon>
        <taxon>Araneomorphae</taxon>
        <taxon>Entelegynae</taxon>
        <taxon>Araneoidea</taxon>
        <taxon>Araneidae</taxon>
        <taxon>Caerostris</taxon>
    </lineage>
</organism>
<dbReference type="EMBL" id="BPLQ01003296">
    <property type="protein sequence ID" value="GIX99416.1"/>
    <property type="molecule type" value="Genomic_DNA"/>
</dbReference>
<gene>
    <name evidence="1" type="ORF">CDAR_297341</name>
</gene>
<proteinExistence type="predicted"/>
<evidence type="ECO:0000313" key="2">
    <source>
        <dbReference type="Proteomes" id="UP001054837"/>
    </source>
</evidence>
<keyword evidence="2" id="KW-1185">Reference proteome</keyword>
<dbReference type="AlphaFoldDB" id="A0AAV4PU82"/>